<keyword evidence="4" id="KW-1185">Reference proteome</keyword>
<proteinExistence type="predicted"/>
<dbReference type="PANTHER" id="PTHR35559:SF1">
    <property type="entry name" value="CHITIN-BINDING TYPE-4 DOMAIN-CONTAINING PROTEIN"/>
    <property type="match status" value="1"/>
</dbReference>
<evidence type="ECO:0000313" key="3">
    <source>
        <dbReference type="EMBL" id="KAG0262466.1"/>
    </source>
</evidence>
<sequence length="242" mass="27593">MIFSTLSKASLALIAASILLILTTPTEAHSWADCVDWRFKNPKNKSWNDSNGACFGYARRFPVKAKPFADYDEDWPNRHYEQSHKSPSPDYAPACSDGKSGETDGADERMAKPWTAAYNGRDFRKRRTGAFTTKKIGDTMCIRWPAKNHAVPKERDLSEVFVSFSKPNPKKDPTQKQFLSNIVARLNYKNCTTGGSTDRWPCGGCFPISKKKFTPGHYVGQWRWRLNDNEWYTSCFDVLVKK</sequence>
<gene>
    <name evidence="3" type="ORF">DFQ27_002330</name>
</gene>
<dbReference type="AlphaFoldDB" id="A0A9P6Q7Q8"/>
<keyword evidence="2" id="KW-0732">Signal</keyword>
<dbReference type="OrthoDB" id="2341272at2759"/>
<accession>A0A9P6Q7Q8</accession>
<protein>
    <recommendedName>
        <fullName evidence="5">Secreted protein</fullName>
    </recommendedName>
</protein>
<evidence type="ECO:0000256" key="2">
    <source>
        <dbReference type="SAM" id="SignalP"/>
    </source>
</evidence>
<evidence type="ECO:0000256" key="1">
    <source>
        <dbReference type="SAM" id="MobiDB-lite"/>
    </source>
</evidence>
<feature type="compositionally biased region" description="Basic and acidic residues" evidence="1">
    <location>
        <begin position="99"/>
        <end position="110"/>
    </location>
</feature>
<reference evidence="3" key="1">
    <citation type="journal article" date="2020" name="Fungal Divers.">
        <title>Resolving the Mortierellaceae phylogeny through synthesis of multi-gene phylogenetics and phylogenomics.</title>
        <authorList>
            <person name="Vandepol N."/>
            <person name="Liber J."/>
            <person name="Desiro A."/>
            <person name="Na H."/>
            <person name="Kennedy M."/>
            <person name="Barry K."/>
            <person name="Grigoriev I.V."/>
            <person name="Miller A.N."/>
            <person name="O'Donnell K."/>
            <person name="Stajich J.E."/>
            <person name="Bonito G."/>
        </authorList>
    </citation>
    <scope>NUCLEOTIDE SEQUENCE</scope>
    <source>
        <strain evidence="3">BC1065</strain>
    </source>
</reference>
<comment type="caution">
    <text evidence="3">The sequence shown here is derived from an EMBL/GenBank/DDBJ whole genome shotgun (WGS) entry which is preliminary data.</text>
</comment>
<dbReference type="Proteomes" id="UP000807716">
    <property type="component" value="Unassembled WGS sequence"/>
</dbReference>
<dbReference type="EMBL" id="JAAAJB010000187">
    <property type="protein sequence ID" value="KAG0262466.1"/>
    <property type="molecule type" value="Genomic_DNA"/>
</dbReference>
<evidence type="ECO:0008006" key="5">
    <source>
        <dbReference type="Google" id="ProtNLM"/>
    </source>
</evidence>
<dbReference type="PANTHER" id="PTHR35559">
    <property type="entry name" value="CHITIN-BINDING TYPE-4 DOMAIN-CONTAINING PROTEIN"/>
    <property type="match status" value="1"/>
</dbReference>
<name>A0A9P6Q7Q8_9FUNG</name>
<evidence type="ECO:0000313" key="4">
    <source>
        <dbReference type="Proteomes" id="UP000807716"/>
    </source>
</evidence>
<feature type="chain" id="PRO_5040492540" description="Secreted protein" evidence="2">
    <location>
        <begin position="29"/>
        <end position="242"/>
    </location>
</feature>
<feature type="signal peptide" evidence="2">
    <location>
        <begin position="1"/>
        <end position="28"/>
    </location>
</feature>
<organism evidence="3 4">
    <name type="scientific">Actinomortierella ambigua</name>
    <dbReference type="NCBI Taxonomy" id="1343610"/>
    <lineage>
        <taxon>Eukaryota</taxon>
        <taxon>Fungi</taxon>
        <taxon>Fungi incertae sedis</taxon>
        <taxon>Mucoromycota</taxon>
        <taxon>Mortierellomycotina</taxon>
        <taxon>Mortierellomycetes</taxon>
        <taxon>Mortierellales</taxon>
        <taxon>Mortierellaceae</taxon>
        <taxon>Actinomortierella</taxon>
    </lineage>
</organism>
<feature type="region of interest" description="Disordered" evidence="1">
    <location>
        <begin position="78"/>
        <end position="110"/>
    </location>
</feature>